<evidence type="ECO:0000256" key="1">
    <source>
        <dbReference type="SAM" id="Phobius"/>
    </source>
</evidence>
<dbReference type="Proteomes" id="UP000190367">
    <property type="component" value="Unassembled WGS sequence"/>
</dbReference>
<dbReference type="EMBL" id="FUWZ01000007">
    <property type="protein sequence ID" value="SKA45519.1"/>
    <property type="molecule type" value="Genomic_DNA"/>
</dbReference>
<gene>
    <name evidence="2" type="ORF">SAMN04488128_10726</name>
</gene>
<proteinExistence type="predicted"/>
<sequence length="50" mass="5977">MLRDTIEVLKENERKFNRSRRMLKAVLLLLLSLIVLLQFNHIVALLKNIF</sequence>
<reference evidence="3" key="1">
    <citation type="submission" date="2017-02" db="EMBL/GenBank/DDBJ databases">
        <authorList>
            <person name="Varghese N."/>
            <person name="Submissions S."/>
        </authorList>
    </citation>
    <scope>NUCLEOTIDE SEQUENCE [LARGE SCALE GENOMIC DNA]</scope>
    <source>
        <strain evidence="3">DSM 22224</strain>
    </source>
</reference>
<keyword evidence="1" id="KW-1133">Transmembrane helix</keyword>
<feature type="transmembrane region" description="Helical" evidence="1">
    <location>
        <begin position="25"/>
        <end position="46"/>
    </location>
</feature>
<keyword evidence="1" id="KW-0472">Membrane</keyword>
<organism evidence="2 3">
    <name type="scientific">Chitinophaga eiseniae</name>
    <dbReference type="NCBI Taxonomy" id="634771"/>
    <lineage>
        <taxon>Bacteria</taxon>
        <taxon>Pseudomonadati</taxon>
        <taxon>Bacteroidota</taxon>
        <taxon>Chitinophagia</taxon>
        <taxon>Chitinophagales</taxon>
        <taxon>Chitinophagaceae</taxon>
        <taxon>Chitinophaga</taxon>
    </lineage>
</organism>
<name>A0A1T4TZ39_9BACT</name>
<protein>
    <submittedName>
        <fullName evidence="2">Uncharacterized protein</fullName>
    </submittedName>
</protein>
<dbReference type="RefSeq" id="WP_159456244.1">
    <property type="nucleotide sequence ID" value="NZ_FUWZ01000007.1"/>
</dbReference>
<dbReference type="AlphaFoldDB" id="A0A1T4TZ39"/>
<evidence type="ECO:0000313" key="2">
    <source>
        <dbReference type="EMBL" id="SKA45519.1"/>
    </source>
</evidence>
<accession>A0A1T4TZ39</accession>
<dbReference type="STRING" id="634771.SAMN04488128_10726"/>
<keyword evidence="1" id="KW-0812">Transmembrane</keyword>
<evidence type="ECO:0000313" key="3">
    <source>
        <dbReference type="Proteomes" id="UP000190367"/>
    </source>
</evidence>
<keyword evidence="3" id="KW-1185">Reference proteome</keyword>